<feature type="non-terminal residue" evidence="12">
    <location>
        <position position="1"/>
    </location>
</feature>
<dbReference type="GO" id="GO:0005886">
    <property type="term" value="C:plasma membrane"/>
    <property type="evidence" value="ECO:0007669"/>
    <property type="project" value="UniProtKB-SubCell"/>
</dbReference>
<comment type="subcellular location">
    <subcellularLocation>
        <location evidence="1">Cell membrane</location>
    </subcellularLocation>
    <subcellularLocation>
        <location evidence="2">Cytoplasm</location>
    </subcellularLocation>
</comment>
<evidence type="ECO:0000313" key="13">
    <source>
        <dbReference type="Proteomes" id="UP000094527"/>
    </source>
</evidence>
<keyword evidence="7" id="KW-0677">Repeat</keyword>
<dbReference type="Pfam" id="PF13424">
    <property type="entry name" value="TPR_12"/>
    <property type="match status" value="3"/>
</dbReference>
<evidence type="ECO:0000256" key="6">
    <source>
        <dbReference type="ARBA" id="ARBA00022553"/>
    </source>
</evidence>
<dbReference type="InterPro" id="IPR003109">
    <property type="entry name" value="GoLoco_motif"/>
</dbReference>
<feature type="region of interest" description="Disordered" evidence="11">
    <location>
        <begin position="401"/>
        <end position="491"/>
    </location>
</feature>
<evidence type="ECO:0000256" key="10">
    <source>
        <dbReference type="PROSITE-ProRule" id="PRU00339"/>
    </source>
</evidence>
<keyword evidence="13" id="KW-1185">Reference proteome</keyword>
<dbReference type="PROSITE" id="PS50005">
    <property type="entry name" value="TPR"/>
    <property type="match status" value="1"/>
</dbReference>
<comment type="caution">
    <text evidence="12">The sequence shown here is derived from an EMBL/GenBank/DDBJ whole genome shotgun (WGS) entry which is preliminary data.</text>
</comment>
<dbReference type="GO" id="GO:0000132">
    <property type="term" value="P:establishment of mitotic spindle orientation"/>
    <property type="evidence" value="ECO:0007669"/>
    <property type="project" value="TreeGrafter"/>
</dbReference>
<dbReference type="GO" id="GO:0001965">
    <property type="term" value="F:G-protein alpha-subunit binding"/>
    <property type="evidence" value="ECO:0007669"/>
    <property type="project" value="TreeGrafter"/>
</dbReference>
<dbReference type="OrthoDB" id="286233at2759"/>
<reference evidence="12 13" key="1">
    <citation type="journal article" date="2016" name="Genome Biol. Evol.">
        <title>Gene Family Evolution Reflects Adaptation to Soil Environmental Stressors in the Genome of the Collembolan Orchesella cincta.</title>
        <authorList>
            <person name="Faddeeva-Vakhrusheva A."/>
            <person name="Derks M.F."/>
            <person name="Anvar S.Y."/>
            <person name="Agamennone V."/>
            <person name="Suring W."/>
            <person name="Smit S."/>
            <person name="van Straalen N.M."/>
            <person name="Roelofs D."/>
        </authorList>
    </citation>
    <scope>NUCLEOTIDE SEQUENCE [LARGE SCALE GENOMIC DNA]</scope>
    <source>
        <tissue evidence="12">Mixed pool</tissue>
    </source>
</reference>
<gene>
    <name evidence="12" type="ORF">Ocin01_08794</name>
</gene>
<evidence type="ECO:0000256" key="2">
    <source>
        <dbReference type="ARBA" id="ARBA00004496"/>
    </source>
</evidence>
<evidence type="ECO:0000256" key="5">
    <source>
        <dbReference type="ARBA" id="ARBA00022490"/>
    </source>
</evidence>
<dbReference type="Proteomes" id="UP000094527">
    <property type="component" value="Unassembled WGS sequence"/>
</dbReference>
<feature type="compositionally biased region" description="Polar residues" evidence="11">
    <location>
        <begin position="512"/>
        <end position="521"/>
    </location>
</feature>
<sequence>RKNLCGEIDNSVEYKVYQESQTGALRLEPLASSTPGPDNSTCLELALEGERLCKTGDFRSGVAFFEASIQAGTDDLKTLSAIYSQLGNAYFFLGDYAKAVNFHKHDLTLARTMGDKLGEAKASGNLGNTLKVMGRYDEAIICCKRHLDITTQLDDKVGRARAMYNLANAYHAKGKHVGRLGQQDPGEFPEEVKSCLAKALEYYEANMELTKELGDRSAEGRACGNLGNVHYLMGNFEDAINYHEKRLEIAKEFADKNAQRRAYTNLGNAHVFSGNFETAAQHYKQVQLLAIIILSSYHELGDKAVEAQACYSLGNTYTLLRDYVKAVDYHLRHLQIAQALVDRVGEGRAYWSLGNAHSAMGKHSQALYYAKQHLMVSKELGDQMGEATAEMNVSDLRKVLGIPEGQEDNVTPTDEDKNYNRRKSMEEMNLIRMTPDTKLDKSEAGNSSRQQRSLSVGTVLFKGSSKTPHALNTSLNTSKNSEAEDEEEEDQDAFFDMLSRVQADRLDDQRCTMPQETTKQRSFPSSSSSSGIPFSSSNLSSQQSKPPLVSKGSLKQNHLHNPRNNGNKENKEKKSKTLPARANSLPVPVYSAKPAVDKSDTADDLLDMIWGMQSKRMDEQRASLPEPPSPDDQFFDMLMRWLPIGRSEKYTPVRANGSTARTHSSR</sequence>
<dbReference type="Pfam" id="PF13176">
    <property type="entry name" value="TPR_7"/>
    <property type="match status" value="1"/>
</dbReference>
<feature type="repeat" description="TPR" evidence="10">
    <location>
        <begin position="80"/>
        <end position="113"/>
    </location>
</feature>
<dbReference type="SMART" id="SM00390">
    <property type="entry name" value="GoLoco"/>
    <property type="match status" value="2"/>
</dbReference>
<dbReference type="SUPFAM" id="SSF48452">
    <property type="entry name" value="TPR-like"/>
    <property type="match status" value="1"/>
</dbReference>
<dbReference type="SUPFAM" id="SSF81901">
    <property type="entry name" value="HCP-like"/>
    <property type="match status" value="1"/>
</dbReference>
<keyword evidence="8 10" id="KW-0802">TPR repeat</keyword>
<dbReference type="SMART" id="SM00028">
    <property type="entry name" value="TPR"/>
    <property type="match status" value="7"/>
</dbReference>
<comment type="similarity">
    <text evidence="3">Belongs to the GPSM family.</text>
</comment>
<dbReference type="AlphaFoldDB" id="A0A1D2MXX9"/>
<keyword evidence="4" id="KW-1003">Cell membrane</keyword>
<evidence type="ECO:0000256" key="1">
    <source>
        <dbReference type="ARBA" id="ARBA00004236"/>
    </source>
</evidence>
<accession>A0A1D2MXX9</accession>
<evidence type="ECO:0000256" key="11">
    <source>
        <dbReference type="SAM" id="MobiDB-lite"/>
    </source>
</evidence>
<dbReference type="STRING" id="48709.A0A1D2MXX9"/>
<dbReference type="OMA" id="NQSVLGH"/>
<dbReference type="PANTHER" id="PTHR45954">
    <property type="entry name" value="LD33695P"/>
    <property type="match status" value="1"/>
</dbReference>
<feature type="compositionally biased region" description="Basic and acidic residues" evidence="11">
    <location>
        <begin position="414"/>
        <end position="426"/>
    </location>
</feature>
<keyword evidence="6" id="KW-0597">Phosphoprotein</keyword>
<keyword evidence="5" id="KW-0963">Cytoplasm</keyword>
<dbReference type="EMBL" id="LJIJ01000399">
    <property type="protein sequence ID" value="ODM97887.1"/>
    <property type="molecule type" value="Genomic_DNA"/>
</dbReference>
<evidence type="ECO:0000256" key="3">
    <source>
        <dbReference type="ARBA" id="ARBA00006600"/>
    </source>
</evidence>
<feature type="compositionally biased region" description="Low complexity" evidence="11">
    <location>
        <begin position="522"/>
        <end position="544"/>
    </location>
</feature>
<feature type="compositionally biased region" description="Polar residues" evidence="11">
    <location>
        <begin position="464"/>
        <end position="480"/>
    </location>
</feature>
<dbReference type="Pfam" id="PF02188">
    <property type="entry name" value="GoLoco"/>
    <property type="match status" value="2"/>
</dbReference>
<dbReference type="GO" id="GO:0005938">
    <property type="term" value="C:cell cortex"/>
    <property type="evidence" value="ECO:0007669"/>
    <property type="project" value="TreeGrafter"/>
</dbReference>
<dbReference type="FunFam" id="1.25.40.10:FF:000043">
    <property type="entry name" value="G-protein-signaling modulator 2 isoform X1"/>
    <property type="match status" value="1"/>
</dbReference>
<keyword evidence="9" id="KW-0472">Membrane</keyword>
<dbReference type="InterPro" id="IPR052386">
    <property type="entry name" value="GPSM"/>
</dbReference>
<dbReference type="GO" id="GO:0005092">
    <property type="term" value="F:GDP-dissociation inhibitor activity"/>
    <property type="evidence" value="ECO:0007669"/>
    <property type="project" value="TreeGrafter"/>
</dbReference>
<dbReference type="InterPro" id="IPR011990">
    <property type="entry name" value="TPR-like_helical_dom_sf"/>
</dbReference>
<evidence type="ECO:0000256" key="4">
    <source>
        <dbReference type="ARBA" id="ARBA00022475"/>
    </source>
</evidence>
<dbReference type="InterPro" id="IPR019734">
    <property type="entry name" value="TPR_rpt"/>
</dbReference>
<evidence type="ECO:0000256" key="7">
    <source>
        <dbReference type="ARBA" id="ARBA00022737"/>
    </source>
</evidence>
<dbReference type="Gene3D" id="1.25.40.10">
    <property type="entry name" value="Tetratricopeptide repeat domain"/>
    <property type="match status" value="2"/>
</dbReference>
<evidence type="ECO:0000256" key="9">
    <source>
        <dbReference type="ARBA" id="ARBA00023136"/>
    </source>
</evidence>
<protein>
    <submittedName>
        <fullName evidence="12">G-protein-signaling modulator 2</fullName>
    </submittedName>
</protein>
<feature type="compositionally biased region" description="Polar residues" evidence="11">
    <location>
        <begin position="444"/>
        <end position="456"/>
    </location>
</feature>
<proteinExistence type="inferred from homology"/>
<dbReference type="PROSITE" id="PS50877">
    <property type="entry name" value="GOLOCO"/>
    <property type="match status" value="2"/>
</dbReference>
<organism evidence="12 13">
    <name type="scientific">Orchesella cincta</name>
    <name type="common">Springtail</name>
    <name type="synonym">Podura cincta</name>
    <dbReference type="NCBI Taxonomy" id="48709"/>
    <lineage>
        <taxon>Eukaryota</taxon>
        <taxon>Metazoa</taxon>
        <taxon>Ecdysozoa</taxon>
        <taxon>Arthropoda</taxon>
        <taxon>Hexapoda</taxon>
        <taxon>Collembola</taxon>
        <taxon>Entomobryomorpha</taxon>
        <taxon>Entomobryoidea</taxon>
        <taxon>Orchesellidae</taxon>
        <taxon>Orchesellinae</taxon>
        <taxon>Orchesella</taxon>
    </lineage>
</organism>
<feature type="region of interest" description="Disordered" evidence="11">
    <location>
        <begin position="505"/>
        <end position="598"/>
    </location>
</feature>
<evidence type="ECO:0000256" key="8">
    <source>
        <dbReference type="ARBA" id="ARBA00022803"/>
    </source>
</evidence>
<name>A0A1D2MXX9_ORCCI</name>
<dbReference type="PANTHER" id="PTHR45954:SF1">
    <property type="entry name" value="LD33695P"/>
    <property type="match status" value="1"/>
</dbReference>
<evidence type="ECO:0000313" key="12">
    <source>
        <dbReference type="EMBL" id="ODM97887.1"/>
    </source>
</evidence>